<protein>
    <submittedName>
        <fullName evidence="1">Uncharacterized protein</fullName>
    </submittedName>
</protein>
<gene>
    <name evidence="1" type="ORF">S01H4_07370</name>
</gene>
<dbReference type="EMBL" id="BART01002404">
    <property type="protein sequence ID" value="GAG61155.1"/>
    <property type="molecule type" value="Genomic_DNA"/>
</dbReference>
<evidence type="ECO:0000313" key="1">
    <source>
        <dbReference type="EMBL" id="GAG61155.1"/>
    </source>
</evidence>
<organism evidence="1">
    <name type="scientific">marine sediment metagenome</name>
    <dbReference type="NCBI Taxonomy" id="412755"/>
    <lineage>
        <taxon>unclassified sequences</taxon>
        <taxon>metagenomes</taxon>
        <taxon>ecological metagenomes</taxon>
    </lineage>
</organism>
<dbReference type="AlphaFoldDB" id="X0YXV7"/>
<sequence>MTKWNNCLLVYSSGRLVSCDKQVCNKKKITQAVNIYKKKINKEPDYNVW</sequence>
<name>X0YXV7_9ZZZZ</name>
<comment type="caution">
    <text evidence="1">The sequence shown here is derived from an EMBL/GenBank/DDBJ whole genome shotgun (WGS) entry which is preliminary data.</text>
</comment>
<proteinExistence type="predicted"/>
<reference evidence="1" key="1">
    <citation type="journal article" date="2014" name="Front. Microbiol.">
        <title>High frequency of phylogenetically diverse reductive dehalogenase-homologous genes in deep subseafloor sedimentary metagenomes.</title>
        <authorList>
            <person name="Kawai M."/>
            <person name="Futagami T."/>
            <person name="Toyoda A."/>
            <person name="Takaki Y."/>
            <person name="Nishi S."/>
            <person name="Hori S."/>
            <person name="Arai W."/>
            <person name="Tsubouchi T."/>
            <person name="Morono Y."/>
            <person name="Uchiyama I."/>
            <person name="Ito T."/>
            <person name="Fujiyama A."/>
            <person name="Inagaki F."/>
            <person name="Takami H."/>
        </authorList>
    </citation>
    <scope>NUCLEOTIDE SEQUENCE</scope>
    <source>
        <strain evidence="1">Expedition CK06-06</strain>
    </source>
</reference>
<feature type="non-terminal residue" evidence="1">
    <location>
        <position position="49"/>
    </location>
</feature>
<accession>X0YXV7</accession>